<proteinExistence type="predicted"/>
<reference evidence="2 3" key="1">
    <citation type="submission" date="2023-08" db="EMBL/GenBank/DDBJ databases">
        <title>Annotated Genome Sequence of Vanrija albida AlHP1.</title>
        <authorList>
            <person name="Herzog R."/>
        </authorList>
    </citation>
    <scope>NUCLEOTIDE SEQUENCE [LARGE SCALE GENOMIC DNA]</scope>
    <source>
        <strain evidence="2 3">AlHP1</strain>
    </source>
</reference>
<evidence type="ECO:0000313" key="3">
    <source>
        <dbReference type="Proteomes" id="UP001565368"/>
    </source>
</evidence>
<gene>
    <name evidence="2" type="ORF">Q8F55_003673</name>
</gene>
<evidence type="ECO:0000256" key="1">
    <source>
        <dbReference type="SAM" id="MobiDB-lite"/>
    </source>
</evidence>
<organism evidence="2 3">
    <name type="scientific">Vanrija albida</name>
    <dbReference type="NCBI Taxonomy" id="181172"/>
    <lineage>
        <taxon>Eukaryota</taxon>
        <taxon>Fungi</taxon>
        <taxon>Dikarya</taxon>
        <taxon>Basidiomycota</taxon>
        <taxon>Agaricomycotina</taxon>
        <taxon>Tremellomycetes</taxon>
        <taxon>Trichosporonales</taxon>
        <taxon>Trichosporonaceae</taxon>
        <taxon>Vanrija</taxon>
    </lineage>
</organism>
<keyword evidence="3" id="KW-1185">Reference proteome</keyword>
<feature type="region of interest" description="Disordered" evidence="1">
    <location>
        <begin position="175"/>
        <end position="211"/>
    </location>
</feature>
<dbReference type="RefSeq" id="XP_069209621.1">
    <property type="nucleotide sequence ID" value="XM_069352203.1"/>
</dbReference>
<accession>A0ABR3Q4Y7</accession>
<dbReference type="Proteomes" id="UP001565368">
    <property type="component" value="Unassembled WGS sequence"/>
</dbReference>
<dbReference type="GeneID" id="95984716"/>
<comment type="caution">
    <text evidence="2">The sequence shown here is derived from an EMBL/GenBank/DDBJ whole genome shotgun (WGS) entry which is preliminary data.</text>
</comment>
<dbReference type="EMBL" id="JBBXJM010000003">
    <property type="protein sequence ID" value="KAL1409677.1"/>
    <property type="molecule type" value="Genomic_DNA"/>
</dbReference>
<protein>
    <submittedName>
        <fullName evidence="2">Uncharacterized protein</fullName>
    </submittedName>
</protein>
<sequence length="211" mass="23637">MSTVSVDLYDAFHLPPDATPSIWADQLHSRQRARIYADIEPLLRNGDEKGALDILYNEVPTFDKLEMLGGKGLDIKVVDGEFNVNDLPFVRLCKDAFEHHLPPDHPDHLPFLPLITGFSSAERAAIMNRFVDIIVKYFAGKVPYYFDKIRILYDELYPGERRFLLLDDATPTSEIPSDAEPLATSVTPASGRASTPKELSPPMAPSTVMQH</sequence>
<name>A0ABR3Q4Y7_9TREE</name>
<evidence type="ECO:0000313" key="2">
    <source>
        <dbReference type="EMBL" id="KAL1409677.1"/>
    </source>
</evidence>